<keyword evidence="3 6" id="KW-1133">Transmembrane helix</keyword>
<evidence type="ECO:0000256" key="6">
    <source>
        <dbReference type="SAM" id="Phobius"/>
    </source>
</evidence>
<keyword evidence="2 6" id="KW-0812">Transmembrane</keyword>
<organism evidence="7 8">
    <name type="scientific">Branchiostoma belcheri</name>
    <name type="common">Amphioxus</name>
    <dbReference type="NCBI Taxonomy" id="7741"/>
    <lineage>
        <taxon>Eukaryota</taxon>
        <taxon>Metazoa</taxon>
        <taxon>Chordata</taxon>
        <taxon>Cephalochordata</taxon>
        <taxon>Leptocardii</taxon>
        <taxon>Amphioxiformes</taxon>
        <taxon>Branchiostomatidae</taxon>
        <taxon>Branchiostoma</taxon>
    </lineage>
</organism>
<feature type="region of interest" description="Disordered" evidence="5">
    <location>
        <begin position="37"/>
        <end position="74"/>
    </location>
</feature>
<evidence type="ECO:0000313" key="7">
    <source>
        <dbReference type="Proteomes" id="UP000515135"/>
    </source>
</evidence>
<dbReference type="OrthoDB" id="10036049at2759"/>
<reference evidence="8" key="1">
    <citation type="submission" date="2025-08" db="UniProtKB">
        <authorList>
            <consortium name="RefSeq"/>
        </authorList>
    </citation>
    <scope>IDENTIFICATION</scope>
    <source>
        <tissue evidence="8">Gonad</tissue>
    </source>
</reference>
<dbReference type="GeneID" id="109474918"/>
<evidence type="ECO:0000256" key="4">
    <source>
        <dbReference type="ARBA" id="ARBA00023136"/>
    </source>
</evidence>
<proteinExistence type="predicted"/>
<dbReference type="PANTHER" id="PTHR15549:SF30">
    <property type="entry name" value="MID2 DOMAIN-CONTAINING PROTEIN"/>
    <property type="match status" value="1"/>
</dbReference>
<evidence type="ECO:0000256" key="1">
    <source>
        <dbReference type="ARBA" id="ARBA00004167"/>
    </source>
</evidence>
<evidence type="ECO:0000256" key="2">
    <source>
        <dbReference type="ARBA" id="ARBA00022692"/>
    </source>
</evidence>
<dbReference type="Proteomes" id="UP000515135">
    <property type="component" value="Unplaced"/>
</dbReference>
<evidence type="ECO:0000256" key="3">
    <source>
        <dbReference type="ARBA" id="ARBA00022989"/>
    </source>
</evidence>
<dbReference type="InterPro" id="IPR051694">
    <property type="entry name" value="Immunoregulatory_rcpt-like"/>
</dbReference>
<comment type="subcellular location">
    <subcellularLocation>
        <location evidence="1">Membrane</location>
        <topology evidence="1">Single-pass membrane protein</topology>
    </subcellularLocation>
</comment>
<keyword evidence="4 6" id="KW-0472">Membrane</keyword>
<sequence>MKTIADLFPHIADITTTRPRVPITTTVAVTTATLVSKDSTEQQTDIDTSRQTQGTTKFTSTTSYTNSPADITTTRPRVPITTTVAVTTATLVSKDSTEQQTDIATSRQTQGTTKFTSTSYRPGMMERQGSSTPAIVGGVCGAAVIFIIAGVAVFILWRRKFRHNTEKGNNRGVTMSSLQNGHPHPTEGTVDNVIYAGDNAGIVDNLIYEGGMGADGVFSNPGYADKTPQFKPRMDVPGAFVQPNPGATNKTPQPQRNVIIDEPQYAQIVDDQYADPQKVRDKKNKKKADKDKNYADLHGPQPGANNSNSNHVYQGLNKGTDYQSLRGPREHHEVRPSQVPKTPQDGHDYASLAPGGSKPSAGTLSKEGPDYTVLEGPDSPGEETAAGPDYTTLDGPDSPGDEITSGPDYTVLDGPDSPGD</sequence>
<feature type="region of interest" description="Disordered" evidence="5">
    <location>
        <begin position="168"/>
        <end position="187"/>
    </location>
</feature>
<dbReference type="GO" id="GO:0071944">
    <property type="term" value="C:cell periphery"/>
    <property type="evidence" value="ECO:0007669"/>
    <property type="project" value="UniProtKB-ARBA"/>
</dbReference>
<dbReference type="RefSeq" id="XP_019630966.1">
    <property type="nucleotide sequence ID" value="XM_019775407.1"/>
</dbReference>
<dbReference type="KEGG" id="bbel:109474918"/>
<feature type="compositionally biased region" description="Polar residues" evidence="5">
    <location>
        <begin position="37"/>
        <end position="51"/>
    </location>
</feature>
<dbReference type="CDD" id="cd12087">
    <property type="entry name" value="TM_EGFR-like"/>
    <property type="match status" value="1"/>
</dbReference>
<evidence type="ECO:0000256" key="5">
    <source>
        <dbReference type="SAM" id="MobiDB-lite"/>
    </source>
</evidence>
<feature type="compositionally biased region" description="Polar residues" evidence="5">
    <location>
        <begin position="98"/>
        <end position="120"/>
    </location>
</feature>
<dbReference type="AlphaFoldDB" id="A0A6P4ZMW6"/>
<feature type="region of interest" description="Disordered" evidence="5">
    <location>
        <begin position="236"/>
        <end position="420"/>
    </location>
</feature>
<feature type="compositionally biased region" description="Low complexity" evidence="5">
    <location>
        <begin position="52"/>
        <end position="74"/>
    </location>
</feature>
<feature type="compositionally biased region" description="Polar residues" evidence="5">
    <location>
        <begin position="303"/>
        <end position="312"/>
    </location>
</feature>
<dbReference type="PANTHER" id="PTHR15549">
    <property type="entry name" value="PAIRED IMMUNOGLOBULIN-LIKE TYPE 2 RECEPTOR"/>
    <property type="match status" value="1"/>
</dbReference>
<feature type="region of interest" description="Disordered" evidence="5">
    <location>
        <begin position="98"/>
        <end position="126"/>
    </location>
</feature>
<evidence type="ECO:0000313" key="8">
    <source>
        <dbReference type="RefSeq" id="XP_019630966.1"/>
    </source>
</evidence>
<accession>A0A6P4ZMW6</accession>
<protein>
    <submittedName>
        <fullName evidence="8">Uncharacterized protein LOC109474918 isoform X1</fullName>
    </submittedName>
</protein>
<feature type="transmembrane region" description="Helical" evidence="6">
    <location>
        <begin position="134"/>
        <end position="157"/>
    </location>
</feature>
<gene>
    <name evidence="8" type="primary">LOC109474918</name>
</gene>
<name>A0A6P4ZMW6_BRABE</name>
<keyword evidence="7" id="KW-1185">Reference proteome</keyword>
<feature type="compositionally biased region" description="Polar residues" evidence="5">
    <location>
        <begin position="171"/>
        <end position="180"/>
    </location>
</feature>
<dbReference type="GO" id="GO:0016020">
    <property type="term" value="C:membrane"/>
    <property type="evidence" value="ECO:0007669"/>
    <property type="project" value="UniProtKB-SubCell"/>
</dbReference>
<feature type="compositionally biased region" description="Polar residues" evidence="5">
    <location>
        <begin position="245"/>
        <end position="256"/>
    </location>
</feature>